<dbReference type="InterPro" id="IPR027483">
    <property type="entry name" value="PInositol-4-P-4/5-kinase_C_sf"/>
</dbReference>
<dbReference type="SMART" id="SM00330">
    <property type="entry name" value="PIPKc"/>
    <property type="match status" value="1"/>
</dbReference>
<keyword evidence="3" id="KW-0418">Kinase</keyword>
<dbReference type="CDD" id="cd17300">
    <property type="entry name" value="PIPKc_PIKfyve"/>
    <property type="match status" value="1"/>
</dbReference>
<dbReference type="InterPro" id="IPR027484">
    <property type="entry name" value="PInositol-4-P-5-kinase_N"/>
</dbReference>
<dbReference type="GO" id="GO:0046854">
    <property type="term" value="P:phosphatidylinositol phosphate biosynthetic process"/>
    <property type="evidence" value="ECO:0007669"/>
    <property type="project" value="TreeGrafter"/>
</dbReference>
<evidence type="ECO:0000256" key="1">
    <source>
        <dbReference type="ARBA" id="ARBA00022741"/>
    </source>
</evidence>
<gene>
    <name evidence="6" type="ORF">BXZ70DRAFT_919923</name>
</gene>
<dbReference type="GO" id="GO:0000285">
    <property type="term" value="F:1-phosphatidylinositol-3-phosphate 5-kinase activity"/>
    <property type="evidence" value="ECO:0007669"/>
    <property type="project" value="InterPro"/>
</dbReference>
<protein>
    <recommendedName>
        <fullName evidence="5">PIPK domain-containing protein</fullName>
    </recommendedName>
</protein>
<feature type="region of interest" description="Disordered" evidence="4">
    <location>
        <begin position="1105"/>
        <end position="1188"/>
    </location>
</feature>
<dbReference type="Proteomes" id="UP000813824">
    <property type="component" value="Unassembled WGS sequence"/>
</dbReference>
<evidence type="ECO:0000313" key="6">
    <source>
        <dbReference type="EMBL" id="KAH8105226.1"/>
    </source>
</evidence>
<feature type="domain" description="PIPK" evidence="5">
    <location>
        <begin position="1185"/>
        <end position="1509"/>
    </location>
</feature>
<dbReference type="Gene3D" id="3.30.810.10">
    <property type="entry name" value="2-Layer Sandwich"/>
    <property type="match status" value="1"/>
</dbReference>
<dbReference type="PANTHER" id="PTHR45748">
    <property type="entry name" value="1-PHOSPHATIDYLINOSITOL 3-PHOSPHATE 5-KINASE-RELATED"/>
    <property type="match status" value="1"/>
</dbReference>
<feature type="compositionally biased region" description="Polar residues" evidence="4">
    <location>
        <begin position="120"/>
        <end position="129"/>
    </location>
</feature>
<feature type="region of interest" description="Disordered" evidence="4">
    <location>
        <begin position="481"/>
        <end position="501"/>
    </location>
</feature>
<feature type="compositionally biased region" description="Low complexity" evidence="4">
    <location>
        <begin position="482"/>
        <end position="501"/>
    </location>
</feature>
<name>A0A8K0UWH8_9AGAR</name>
<feature type="region of interest" description="Disordered" evidence="4">
    <location>
        <begin position="962"/>
        <end position="1000"/>
    </location>
</feature>
<keyword evidence="1 3" id="KW-0547">Nucleotide-binding</keyword>
<sequence length="1536" mass="169597">MEKPLPDIPASTLHSNQQQHASSTLSTLTVEAYDHLHKFLLCLLEDEEGLESSRDEWVRAIQGGLRELGEGMAMGDWLAGIKRGKLLKKKLSRTAEVGSTVKSGISEEAKGDVDEHQPASKVSTGSTPKSIEDLRNHHLESLRSMVNKSTTPLPKPRVKHLLLTVTPFGVDWPENAGLKSIETSCRFVSGAFALPPQGASGNDLDNVVYGLDEWNDALKDEDALQIVGGTFVLNGPASSVQHSTLRKILRVSLFAYLSVLLEQQVLSDSHVPLRFRKPSLPLNGSPSAPAGAPVHRALSTSHVGYRPKRDSHSGFWSFLSKKKDDFVRRAADAAPMLVRRGSLDLPATNSSPQPRSSEENSARPRRLSIIGDFRPSFLGVQKEQPPEEPPFATALSLLKRFEDLYSTSPGVAFSPPPLLVRLAEKEKRDPERKLTGDERAALSSILGWTTKAAKGNGMAGTSGFVLQQGLCVLYSENTPAISPGTSRPTTPGTTRTHSSSSVVSLHGTQKTSCCGLKKWVTYRYWSRDVAADECLGDAVIRMCGTACDPCQEPKCQWKRGEHERLWTHAGVRVSANLSFDPGSKLDDGSDAPVEMWESCVECGKEGKKQTMSDGTYLFSFAKYLELLIYSPTLLQLAVPPCEHTTTPSRPWSHADTPLPKMRTNIVRNFSYSDRRLSFTISTVEDIFEVSVPRLQIIRGRLENNNEQSHQSNVIEPDRRALRREMMKWWQGLAEYIDELEANFVPEHATSFHKSLPRLPSVSIDDGYDLLDDDDGVATPKGRSTVLPPHPPNTPQTPRVPSRGSLSFPFPSKQDEAEQPSEPTSTPTNTPHSSTITTHTTSELDSLQLLTSIRHSFQRTEQNLYTELARTPESSLNDARRSFHTAAKGATRRLNAWQTKHTPSMAGHLHIPSDVEPSWWSPGCHAMPGSNVLIRENDWGSIIAFTLSSQDYARELTNMSSNRSHIMPPVPPPTPAKTRPSFFSRGKWSTSPTQQPDPDQEDAVWHEPEEYSAVISRKEHPRDPTSILMTIPEVLRKAPVDLSSLPSTSKFASFGTASGKAVMPPLARAKAEVQVSRQAADAYLSGVSSESVDKIISGLEAVSDIPRSRRNSGSDSQTSASTFFETNIRRGKTSSIMTRDSDTSTIGPPSTDSHLIVPPPLPPKHEASEPTSPEEIAPPTESTISATGSMSETLTNTLGAALRYMVGGGESPHLHLKHHHGLLSTASPAIDERPHIKYDWTIGKRLRFSCTVYYAKQFDSLRRRCGIEDTFLKSLARSENWLAEGGKSKSNFWRTTDNQYIIKTLVNAWNVADLQVLIDLGPSYFRYMDATASKATVLAKLLGFYTVEIKNLETGTVQAKADLLVMENLFYNQTIAKTFDLKGIQGRRVKASSGTENVGSKTLFDGEWIEGQQRALTLVHPHSKAILTEAIRSDCEFLARSNIMDYSLLVGICQERKHIYCGLVDAIGSYTFAKTLEYKAKQGLSTGKEVTVIPPVEYQDRFVNAMDNYFLACPDKWSRPLDHTSVPSDYRKLPSVL</sequence>
<evidence type="ECO:0000256" key="4">
    <source>
        <dbReference type="SAM" id="MobiDB-lite"/>
    </source>
</evidence>
<keyword evidence="3" id="KW-0808">Transferase</keyword>
<feature type="compositionally biased region" description="Polar residues" evidence="4">
    <location>
        <begin position="1179"/>
        <end position="1188"/>
    </location>
</feature>
<reference evidence="6" key="1">
    <citation type="journal article" date="2021" name="New Phytol.">
        <title>Evolutionary innovations through gain and loss of genes in the ectomycorrhizal Boletales.</title>
        <authorList>
            <person name="Wu G."/>
            <person name="Miyauchi S."/>
            <person name="Morin E."/>
            <person name="Kuo A."/>
            <person name="Drula E."/>
            <person name="Varga T."/>
            <person name="Kohler A."/>
            <person name="Feng B."/>
            <person name="Cao Y."/>
            <person name="Lipzen A."/>
            <person name="Daum C."/>
            <person name="Hundley H."/>
            <person name="Pangilinan J."/>
            <person name="Johnson J."/>
            <person name="Barry K."/>
            <person name="LaButti K."/>
            <person name="Ng V."/>
            <person name="Ahrendt S."/>
            <person name="Min B."/>
            <person name="Choi I.G."/>
            <person name="Park H."/>
            <person name="Plett J.M."/>
            <person name="Magnuson J."/>
            <person name="Spatafora J.W."/>
            <person name="Nagy L.G."/>
            <person name="Henrissat B."/>
            <person name="Grigoriev I.V."/>
            <person name="Yang Z.L."/>
            <person name="Xu J."/>
            <person name="Martin F.M."/>
        </authorList>
    </citation>
    <scope>NUCLEOTIDE SEQUENCE</scope>
    <source>
        <strain evidence="6">KKN 215</strain>
    </source>
</reference>
<keyword evidence="7" id="KW-1185">Reference proteome</keyword>
<feature type="compositionally biased region" description="Polar residues" evidence="4">
    <location>
        <begin position="986"/>
        <end position="996"/>
    </location>
</feature>
<dbReference type="Gene3D" id="3.30.800.10">
    <property type="entry name" value="Phosphatidylinositol Phosphate Kinase II Beta"/>
    <property type="match status" value="1"/>
</dbReference>
<feature type="compositionally biased region" description="Polar residues" evidence="4">
    <location>
        <begin position="1132"/>
        <end position="1152"/>
    </location>
</feature>
<dbReference type="PANTHER" id="PTHR45748:SF7">
    <property type="entry name" value="1-PHOSPHATIDYLINOSITOL 3-PHOSPHATE 5-KINASE-RELATED"/>
    <property type="match status" value="1"/>
</dbReference>
<dbReference type="SUPFAM" id="SSF56104">
    <property type="entry name" value="SAICAR synthase-like"/>
    <property type="match status" value="1"/>
</dbReference>
<evidence type="ECO:0000256" key="3">
    <source>
        <dbReference type="PROSITE-ProRule" id="PRU00781"/>
    </source>
</evidence>
<feature type="region of interest" description="Disordered" evidence="4">
    <location>
        <begin position="342"/>
        <end position="365"/>
    </location>
</feature>
<dbReference type="InterPro" id="IPR044769">
    <property type="entry name" value="PIKfyve_PIPKc"/>
</dbReference>
<feature type="compositionally biased region" description="Low complexity" evidence="4">
    <location>
        <begin position="819"/>
        <end position="842"/>
    </location>
</feature>
<feature type="compositionally biased region" description="Polar residues" evidence="4">
    <location>
        <begin position="1110"/>
        <end position="1124"/>
    </location>
</feature>
<keyword evidence="2 3" id="KW-0067">ATP-binding</keyword>
<dbReference type="GO" id="GO:0005524">
    <property type="term" value="F:ATP binding"/>
    <property type="evidence" value="ECO:0007669"/>
    <property type="project" value="UniProtKB-UniRule"/>
</dbReference>
<dbReference type="GO" id="GO:0010008">
    <property type="term" value="C:endosome membrane"/>
    <property type="evidence" value="ECO:0007669"/>
    <property type="project" value="TreeGrafter"/>
</dbReference>
<dbReference type="Pfam" id="PF01504">
    <property type="entry name" value="PIP5K"/>
    <property type="match status" value="1"/>
</dbReference>
<feature type="region of interest" description="Disordered" evidence="4">
    <location>
        <begin position="97"/>
        <end position="132"/>
    </location>
</feature>
<accession>A0A8K0UWH8</accession>
<dbReference type="PROSITE" id="PS51455">
    <property type="entry name" value="PIPK"/>
    <property type="match status" value="1"/>
</dbReference>
<comment type="caution">
    <text evidence="6">The sequence shown here is derived from an EMBL/GenBank/DDBJ whole genome shotgun (WGS) entry which is preliminary data.</text>
</comment>
<evidence type="ECO:0000313" key="7">
    <source>
        <dbReference type="Proteomes" id="UP000813824"/>
    </source>
</evidence>
<dbReference type="EMBL" id="JAEVFJ010000004">
    <property type="protein sequence ID" value="KAH8105226.1"/>
    <property type="molecule type" value="Genomic_DNA"/>
</dbReference>
<feature type="region of interest" description="Disordered" evidence="4">
    <location>
        <begin position="769"/>
        <end position="842"/>
    </location>
</feature>
<evidence type="ECO:0000256" key="2">
    <source>
        <dbReference type="ARBA" id="ARBA00022840"/>
    </source>
</evidence>
<feature type="compositionally biased region" description="Basic and acidic residues" evidence="4">
    <location>
        <begin position="105"/>
        <end position="118"/>
    </location>
</feature>
<dbReference type="OrthoDB" id="158357at2759"/>
<feature type="region of interest" description="Disordered" evidence="4">
    <location>
        <begin position="1"/>
        <end position="20"/>
    </location>
</feature>
<dbReference type="InterPro" id="IPR002498">
    <property type="entry name" value="PInositol-4-P-4/5-kinase_core"/>
</dbReference>
<proteinExistence type="predicted"/>
<organism evidence="6 7">
    <name type="scientific">Cristinia sonorae</name>
    <dbReference type="NCBI Taxonomy" id="1940300"/>
    <lineage>
        <taxon>Eukaryota</taxon>
        <taxon>Fungi</taxon>
        <taxon>Dikarya</taxon>
        <taxon>Basidiomycota</taxon>
        <taxon>Agaricomycotina</taxon>
        <taxon>Agaricomycetes</taxon>
        <taxon>Agaricomycetidae</taxon>
        <taxon>Agaricales</taxon>
        <taxon>Pleurotineae</taxon>
        <taxon>Stephanosporaceae</taxon>
        <taxon>Cristinia</taxon>
    </lineage>
</organism>
<evidence type="ECO:0000259" key="5">
    <source>
        <dbReference type="PROSITE" id="PS51455"/>
    </source>
</evidence>